<protein>
    <submittedName>
        <fullName evidence="3">Uncharacterized protein</fullName>
    </submittedName>
</protein>
<proteinExistence type="predicted"/>
<dbReference type="Proteomes" id="UP000548978">
    <property type="component" value="Unassembled WGS sequence"/>
</dbReference>
<feature type="compositionally biased region" description="Pro residues" evidence="1">
    <location>
        <begin position="44"/>
        <end position="57"/>
    </location>
</feature>
<organism evidence="3 4">
    <name type="scientific">Brevundimonas halotolerans</name>
    <dbReference type="NCBI Taxonomy" id="69670"/>
    <lineage>
        <taxon>Bacteria</taxon>
        <taxon>Pseudomonadati</taxon>
        <taxon>Pseudomonadota</taxon>
        <taxon>Alphaproteobacteria</taxon>
        <taxon>Caulobacterales</taxon>
        <taxon>Caulobacteraceae</taxon>
        <taxon>Brevundimonas</taxon>
    </lineage>
</organism>
<feature type="transmembrane region" description="Helical" evidence="2">
    <location>
        <begin position="110"/>
        <end position="130"/>
    </location>
</feature>
<feature type="region of interest" description="Disordered" evidence="1">
    <location>
        <begin position="1"/>
        <end position="73"/>
    </location>
</feature>
<comment type="caution">
    <text evidence="3">The sequence shown here is derived from an EMBL/GenBank/DDBJ whole genome shotgun (WGS) entry which is preliminary data.</text>
</comment>
<gene>
    <name evidence="3" type="ORF">FHS65_001910</name>
</gene>
<accession>A0A7W9A476</accession>
<keyword evidence="2" id="KW-0812">Transmembrane</keyword>
<feature type="compositionally biased region" description="Pro residues" evidence="1">
    <location>
        <begin position="17"/>
        <end position="33"/>
    </location>
</feature>
<evidence type="ECO:0000313" key="3">
    <source>
        <dbReference type="EMBL" id="MBB5661151.1"/>
    </source>
</evidence>
<feature type="compositionally biased region" description="Basic and acidic residues" evidence="1">
    <location>
        <begin position="1"/>
        <end position="15"/>
    </location>
</feature>
<keyword evidence="2" id="KW-0472">Membrane</keyword>
<sequence length="183" mass="20289">MADHPDDPKDPRDPQDPVDPFPTDFPQPPPSRFPPVGQEIMPPVETPASPPADPVDPPSDWNAGADAHDLPLDTKRPSRLKVLGQMAFPPPPPADEEVLAARDRRWTTRVILVVAVFMLVFNGASIQNWARQQAPNWFTVTVQQVADVWMTQVSQLGADRPRQAIRDAYQDAHDARFPGQDPA</sequence>
<evidence type="ECO:0000256" key="1">
    <source>
        <dbReference type="SAM" id="MobiDB-lite"/>
    </source>
</evidence>
<reference evidence="3 4" key="1">
    <citation type="submission" date="2020-08" db="EMBL/GenBank/DDBJ databases">
        <title>Genomic Encyclopedia of Type Strains, Phase IV (KMG-IV): sequencing the most valuable type-strain genomes for metagenomic binning, comparative biology and taxonomic classification.</title>
        <authorList>
            <person name="Goeker M."/>
        </authorList>
    </citation>
    <scope>NUCLEOTIDE SEQUENCE [LARGE SCALE GENOMIC DNA]</scope>
    <source>
        <strain evidence="3 4">DSM 24448</strain>
    </source>
</reference>
<dbReference type="EMBL" id="JACIJB010000008">
    <property type="protein sequence ID" value="MBB5661151.1"/>
    <property type="molecule type" value="Genomic_DNA"/>
</dbReference>
<evidence type="ECO:0000313" key="4">
    <source>
        <dbReference type="Proteomes" id="UP000548978"/>
    </source>
</evidence>
<evidence type="ECO:0000256" key="2">
    <source>
        <dbReference type="SAM" id="Phobius"/>
    </source>
</evidence>
<keyword evidence="4" id="KW-1185">Reference proteome</keyword>
<dbReference type="AlphaFoldDB" id="A0A7W9A476"/>
<dbReference type="OrthoDB" id="7204392at2"/>
<keyword evidence="2" id="KW-1133">Transmembrane helix</keyword>
<name>A0A7W9A476_9CAUL</name>
<dbReference type="RefSeq" id="WP_123288415.1">
    <property type="nucleotide sequence ID" value="NZ_JACIJB010000008.1"/>
</dbReference>